<dbReference type="OrthoDB" id="441812at2759"/>
<dbReference type="InterPro" id="IPR046341">
    <property type="entry name" value="SET_dom_sf"/>
</dbReference>
<sequence>MQRLRQWLLRHRVSIDERLALVKGDNGSAAVNALGDILPGTTLAKIPKSACLSHRTSSLTVPSDRLDDLPPAIRLAVHVAHELALGADSVWAEYLDACPSSPVPVALLWDPVEDQDALAWLRGTAVEREMRKLGYDKRWIERFYNERAGNLYATASVSQPGLPLFLHACSLVASRAFQIDTYHTLALVPFADTFNHSDSPHVHLASDHWVCSVCGALDECPHDGQQSDGACLPRISPAASTAPAADTCDLVSERFVPAGEEIFNTYGPLSNAQLLASYGFVLEANEHEYLLFDAAHVGEVASFRPPDLDLRLATINRWIRTEEEVDLGARFAEHPLITDARLPDALGIDADARLDFRFFLLAVWLAQDSTRDTDEPSELVRNSLAVAESLEQVVADAESFAVEDEVGREAGPSSPYAIARRVAELIPSRNHTGLALRYLAGERLLLEHVRLQWTFD</sequence>
<evidence type="ECO:0000313" key="2">
    <source>
        <dbReference type="EMBL" id="KAG0664053.1"/>
    </source>
</evidence>
<dbReference type="PANTHER" id="PTHR13271">
    <property type="entry name" value="UNCHARACTERIZED PUTATIVE METHYLTRANSFERASE"/>
    <property type="match status" value="1"/>
</dbReference>
<evidence type="ECO:0000313" key="3">
    <source>
        <dbReference type="Proteomes" id="UP000777482"/>
    </source>
</evidence>
<name>A0A9P6W6R7_RHOMI</name>
<dbReference type="PROSITE" id="PS50280">
    <property type="entry name" value="SET"/>
    <property type="match status" value="1"/>
</dbReference>
<dbReference type="Proteomes" id="UP000777482">
    <property type="component" value="Unassembled WGS sequence"/>
</dbReference>
<dbReference type="GO" id="GO:0016279">
    <property type="term" value="F:protein-lysine N-methyltransferase activity"/>
    <property type="evidence" value="ECO:0007669"/>
    <property type="project" value="TreeGrafter"/>
</dbReference>
<proteinExistence type="predicted"/>
<dbReference type="InterPro" id="IPR001214">
    <property type="entry name" value="SET_dom"/>
</dbReference>
<reference evidence="2 3" key="1">
    <citation type="submission" date="2020-11" db="EMBL/GenBank/DDBJ databases">
        <title>Kefir isolates.</title>
        <authorList>
            <person name="Marcisauskas S."/>
            <person name="Kim Y."/>
            <person name="Blasche S."/>
        </authorList>
    </citation>
    <scope>NUCLEOTIDE SEQUENCE [LARGE SCALE GENOMIC DNA]</scope>
    <source>
        <strain evidence="2 3">KR</strain>
    </source>
</reference>
<evidence type="ECO:0000259" key="1">
    <source>
        <dbReference type="PROSITE" id="PS50280"/>
    </source>
</evidence>
<dbReference type="PANTHER" id="PTHR13271:SF34">
    <property type="entry name" value="N-LYSINE METHYLTRANSFERASE SETD6"/>
    <property type="match status" value="1"/>
</dbReference>
<feature type="domain" description="SET" evidence="1">
    <location>
        <begin position="17"/>
        <end position="267"/>
    </location>
</feature>
<dbReference type="AlphaFoldDB" id="A0A9P6W6R7"/>
<dbReference type="Gene3D" id="3.90.1410.10">
    <property type="entry name" value="set domain protein methyltransferase, domain 1"/>
    <property type="match status" value="1"/>
</dbReference>
<dbReference type="EMBL" id="PUHQ01000016">
    <property type="protein sequence ID" value="KAG0664053.1"/>
    <property type="molecule type" value="Genomic_DNA"/>
</dbReference>
<dbReference type="SUPFAM" id="SSF82199">
    <property type="entry name" value="SET domain"/>
    <property type="match status" value="1"/>
</dbReference>
<gene>
    <name evidence="2" type="ORF">C6P46_001914</name>
</gene>
<organism evidence="2 3">
    <name type="scientific">Rhodotorula mucilaginosa</name>
    <name type="common">Yeast</name>
    <name type="synonym">Rhodotorula rubra</name>
    <dbReference type="NCBI Taxonomy" id="5537"/>
    <lineage>
        <taxon>Eukaryota</taxon>
        <taxon>Fungi</taxon>
        <taxon>Dikarya</taxon>
        <taxon>Basidiomycota</taxon>
        <taxon>Pucciniomycotina</taxon>
        <taxon>Microbotryomycetes</taxon>
        <taxon>Sporidiobolales</taxon>
        <taxon>Sporidiobolaceae</taxon>
        <taxon>Rhodotorula</taxon>
    </lineage>
</organism>
<dbReference type="InterPro" id="IPR050600">
    <property type="entry name" value="SETD3_SETD6_MTase"/>
</dbReference>
<comment type="caution">
    <text evidence="2">The sequence shown here is derived from an EMBL/GenBank/DDBJ whole genome shotgun (WGS) entry which is preliminary data.</text>
</comment>
<protein>
    <recommendedName>
        <fullName evidence="1">SET domain-containing protein</fullName>
    </recommendedName>
</protein>
<keyword evidence="3" id="KW-1185">Reference proteome</keyword>
<dbReference type="CDD" id="cd10527">
    <property type="entry name" value="SET_LSMT"/>
    <property type="match status" value="1"/>
</dbReference>
<accession>A0A9P6W6R7</accession>
<dbReference type="GO" id="GO:0005634">
    <property type="term" value="C:nucleus"/>
    <property type="evidence" value="ECO:0007669"/>
    <property type="project" value="TreeGrafter"/>
</dbReference>